<evidence type="ECO:0000256" key="5">
    <source>
        <dbReference type="ARBA" id="ARBA00023098"/>
    </source>
</evidence>
<accession>A0A9P0CXK7</accession>
<evidence type="ECO:0000313" key="10">
    <source>
        <dbReference type="EMBL" id="CAH1108105.1"/>
    </source>
</evidence>
<evidence type="ECO:0000256" key="8">
    <source>
        <dbReference type="PROSITE-ProRule" id="PRU01161"/>
    </source>
</evidence>
<dbReference type="PANTHER" id="PTHR24139:SF34">
    <property type="entry name" value="85_88 KDA CALCIUM-INDEPENDENT PHOSPHOLIPASE A2"/>
    <property type="match status" value="1"/>
</dbReference>
<dbReference type="InterPro" id="IPR002641">
    <property type="entry name" value="PNPLA_dom"/>
</dbReference>
<evidence type="ECO:0000256" key="3">
    <source>
        <dbReference type="ARBA" id="ARBA00022801"/>
    </source>
</evidence>
<dbReference type="GO" id="GO:2000304">
    <property type="term" value="P:positive regulation of ceramide biosynthetic process"/>
    <property type="evidence" value="ECO:0007669"/>
    <property type="project" value="TreeGrafter"/>
</dbReference>
<feature type="short sequence motif" description="GXSXG" evidence="8">
    <location>
        <begin position="549"/>
        <end position="553"/>
    </location>
</feature>
<dbReference type="SUPFAM" id="SSF48403">
    <property type="entry name" value="Ankyrin repeat"/>
    <property type="match status" value="1"/>
</dbReference>
<name>A0A9P0CXK7_9CUCU</name>
<dbReference type="PROSITE" id="PS50088">
    <property type="entry name" value="ANK_REPEAT"/>
    <property type="match status" value="3"/>
</dbReference>
<comment type="catalytic activity">
    <reaction evidence="6">
        <text>a 1,2-diacyl-sn-glycero-3-phosphocholine + H2O = a 1-acyl-sn-glycero-3-phosphocholine + a fatty acid + H(+)</text>
        <dbReference type="Rhea" id="RHEA:15801"/>
        <dbReference type="ChEBI" id="CHEBI:15377"/>
        <dbReference type="ChEBI" id="CHEBI:15378"/>
        <dbReference type="ChEBI" id="CHEBI:28868"/>
        <dbReference type="ChEBI" id="CHEBI:57643"/>
        <dbReference type="ChEBI" id="CHEBI:58168"/>
        <dbReference type="EC" id="3.1.1.4"/>
    </reaction>
    <physiologicalReaction direction="left-to-right" evidence="6">
        <dbReference type="Rhea" id="RHEA:15802"/>
    </physiologicalReaction>
</comment>
<dbReference type="AlphaFoldDB" id="A0A9P0CXK7"/>
<evidence type="ECO:0000313" key="11">
    <source>
        <dbReference type="Proteomes" id="UP001153636"/>
    </source>
</evidence>
<keyword evidence="11" id="KW-1185">Reference proteome</keyword>
<evidence type="ECO:0000256" key="4">
    <source>
        <dbReference type="ARBA" id="ARBA00023043"/>
    </source>
</evidence>
<keyword evidence="4 7" id="KW-0040">ANK repeat</keyword>
<dbReference type="Gene3D" id="3.40.1090.10">
    <property type="entry name" value="Cytosolic phospholipase A2 catalytic domain"/>
    <property type="match status" value="1"/>
</dbReference>
<feature type="active site" description="Nucleophile" evidence="8">
    <location>
        <position position="551"/>
    </location>
</feature>
<feature type="active site" description="Proton acceptor" evidence="8">
    <location>
        <position position="682"/>
    </location>
</feature>
<keyword evidence="5 8" id="KW-0443">Lipid metabolism</keyword>
<feature type="repeat" description="ANK" evidence="7">
    <location>
        <begin position="390"/>
        <end position="422"/>
    </location>
</feature>
<dbReference type="Proteomes" id="UP001153636">
    <property type="component" value="Chromosome 3"/>
</dbReference>
<dbReference type="OrthoDB" id="10021675at2759"/>
<proteinExistence type="predicted"/>
<dbReference type="PROSITE" id="PS51635">
    <property type="entry name" value="PNPLA"/>
    <property type="match status" value="1"/>
</dbReference>
<feature type="short sequence motif" description="GXGXXG" evidence="8">
    <location>
        <begin position="517"/>
        <end position="522"/>
    </location>
</feature>
<dbReference type="PROSITE" id="PS50297">
    <property type="entry name" value="ANK_REP_REGION"/>
    <property type="match status" value="2"/>
</dbReference>
<sequence length="836" mass="92341">MEQYKNQLKCKTEEMALKFKEELANKQNFMMEKIKDVSEMGTEVLRNLLSAEPPSDKVMETRPDLFSSRDIYSREDGLVLYSPPPITQKAKGSLNYEIVLHRPATETLYQLFSLFRTPNLEEAELRFITFKDRIPPFIEVAKEMCNIYGLQKLCDILVEHPTWTLAHIAAHLALYNAFNDPTINCCINSTDVETGMSPLQVAITTQNVKTVQILISNNSSLEHLDHDANSVFHYAASTTKDIIGALAQSSPLRCLNARNKNGYTPLHMACLADKPDCVKALLLAGADVNITAAKSENPDSPVTMEPSYVGNYVQNNPNTFYSKDMKNGGTPLHWASSRQVIEALIDVNCHINALNFENKTALHVMVERNRLDCVCALLSRQANGNLGDYDGNRPIHLAIKTNNPAIIQALIIFGVDLDVLNNKGETARHLITVDQEPKLLYYVSAVGASRCSSGLQGCTDGCSAVGTYEGIPPPKVMGPTNRDILNSMLSVAGMEVTASKFQSGKFPTSGRLLCLDGGGIRGLILVQMLLELEVVLGKPIKDCFDWMAGTSTGGILALAIATGKTLKECLCLYFRLKEHAFTGIRPYSSENLENILKDTFGTETVMSDIKHPRVMVTGVLADRKPVELHLFRTYTSPNDILEVKHDSQYELPPPPEEQHVWQVGRATGAAPTYFRAFGRFLDGGLIANNPTLDALTEIHEHTLALKAKGREDEACPVTVVVSLGTGLIPVTEVKGIDVFRPESVWDSAKLVIGISFLGTLLVDQATACDGRVVDRARAWCSSIGVPYFRFCPQMSEDVAMDEKSDEKLCGILWETKVYMHEQMCLMKELADILNKG</sequence>
<keyword evidence="3 8" id="KW-0378">Hydrolase</keyword>
<dbReference type="InterPro" id="IPR036770">
    <property type="entry name" value="Ankyrin_rpt-contain_sf"/>
</dbReference>
<dbReference type="CDD" id="cd07212">
    <property type="entry name" value="Pat_PNPLA9"/>
    <property type="match status" value="1"/>
</dbReference>
<dbReference type="InterPro" id="IPR016035">
    <property type="entry name" value="Acyl_Trfase/lysoPLipase"/>
</dbReference>
<evidence type="ECO:0000256" key="2">
    <source>
        <dbReference type="ARBA" id="ARBA00022737"/>
    </source>
</evidence>
<dbReference type="EMBL" id="OV651815">
    <property type="protein sequence ID" value="CAH1108105.1"/>
    <property type="molecule type" value="Genomic_DNA"/>
</dbReference>
<dbReference type="SMART" id="SM00248">
    <property type="entry name" value="ANK"/>
    <property type="match status" value="5"/>
</dbReference>
<gene>
    <name evidence="10" type="ORF">PSYICH_LOCUS9535</name>
</gene>
<keyword evidence="2" id="KW-0677">Repeat</keyword>
<evidence type="ECO:0000256" key="6">
    <source>
        <dbReference type="ARBA" id="ARBA00023422"/>
    </source>
</evidence>
<evidence type="ECO:0000259" key="9">
    <source>
        <dbReference type="PROSITE" id="PS51635"/>
    </source>
</evidence>
<feature type="domain" description="PNPLA" evidence="9">
    <location>
        <begin position="513"/>
        <end position="695"/>
    </location>
</feature>
<dbReference type="InterPro" id="IPR047148">
    <property type="entry name" value="PLPL9"/>
</dbReference>
<dbReference type="GO" id="GO:0047499">
    <property type="term" value="F:calcium-independent phospholipase A2 activity"/>
    <property type="evidence" value="ECO:0007669"/>
    <property type="project" value="InterPro"/>
</dbReference>
<evidence type="ECO:0000256" key="1">
    <source>
        <dbReference type="ARBA" id="ARBA00013278"/>
    </source>
</evidence>
<dbReference type="InterPro" id="IPR002110">
    <property type="entry name" value="Ankyrin_rpt"/>
</dbReference>
<dbReference type="EC" id="3.1.1.4" evidence="1"/>
<dbReference type="Gene3D" id="1.25.40.20">
    <property type="entry name" value="Ankyrin repeat-containing domain"/>
    <property type="match status" value="2"/>
</dbReference>
<dbReference type="SUPFAM" id="SSF52151">
    <property type="entry name" value="FabD/lysophospholipase-like"/>
    <property type="match status" value="1"/>
</dbReference>
<reference evidence="10" key="1">
    <citation type="submission" date="2022-01" db="EMBL/GenBank/DDBJ databases">
        <authorList>
            <person name="King R."/>
        </authorList>
    </citation>
    <scope>NUCLEOTIDE SEQUENCE</scope>
</reference>
<feature type="short sequence motif" description="DGA/G" evidence="8">
    <location>
        <begin position="682"/>
        <end position="684"/>
    </location>
</feature>
<dbReference type="Pfam" id="PF13606">
    <property type="entry name" value="Ank_3"/>
    <property type="match status" value="1"/>
</dbReference>
<protein>
    <recommendedName>
        <fullName evidence="1">phospholipase A2</fullName>
        <ecNumber evidence="1">3.1.1.4</ecNumber>
    </recommendedName>
</protein>
<feature type="repeat" description="ANK" evidence="7">
    <location>
        <begin position="194"/>
        <end position="226"/>
    </location>
</feature>
<keyword evidence="8" id="KW-0442">Lipid degradation</keyword>
<dbReference type="GO" id="GO:0005739">
    <property type="term" value="C:mitochondrion"/>
    <property type="evidence" value="ECO:0007669"/>
    <property type="project" value="TreeGrafter"/>
</dbReference>
<organism evidence="10 11">
    <name type="scientific">Psylliodes chrysocephalus</name>
    <dbReference type="NCBI Taxonomy" id="3402493"/>
    <lineage>
        <taxon>Eukaryota</taxon>
        <taxon>Metazoa</taxon>
        <taxon>Ecdysozoa</taxon>
        <taxon>Arthropoda</taxon>
        <taxon>Hexapoda</taxon>
        <taxon>Insecta</taxon>
        <taxon>Pterygota</taxon>
        <taxon>Neoptera</taxon>
        <taxon>Endopterygota</taxon>
        <taxon>Coleoptera</taxon>
        <taxon>Polyphaga</taxon>
        <taxon>Cucujiformia</taxon>
        <taxon>Chrysomeloidea</taxon>
        <taxon>Chrysomelidae</taxon>
        <taxon>Galerucinae</taxon>
        <taxon>Alticini</taxon>
        <taxon>Psylliodes</taxon>
    </lineage>
</organism>
<dbReference type="PANTHER" id="PTHR24139">
    <property type="entry name" value="CALCIUM-INDEPENDENT PHOSPHOLIPASE A2"/>
    <property type="match status" value="1"/>
</dbReference>
<feature type="repeat" description="ANK" evidence="7">
    <location>
        <begin position="261"/>
        <end position="293"/>
    </location>
</feature>
<dbReference type="GO" id="GO:0052816">
    <property type="term" value="F:long-chain fatty acyl-CoA hydrolase activity"/>
    <property type="evidence" value="ECO:0007669"/>
    <property type="project" value="TreeGrafter"/>
</dbReference>
<dbReference type="Pfam" id="PF12796">
    <property type="entry name" value="Ank_2"/>
    <property type="match status" value="2"/>
</dbReference>
<dbReference type="GO" id="GO:0016042">
    <property type="term" value="P:lipid catabolic process"/>
    <property type="evidence" value="ECO:0007669"/>
    <property type="project" value="UniProtKB-UniRule"/>
</dbReference>
<dbReference type="Pfam" id="PF01734">
    <property type="entry name" value="Patatin"/>
    <property type="match status" value="1"/>
</dbReference>
<evidence type="ECO:0000256" key="7">
    <source>
        <dbReference type="PROSITE-ProRule" id="PRU00023"/>
    </source>
</evidence>